<evidence type="ECO:0000256" key="7">
    <source>
        <dbReference type="ARBA" id="ARBA00022840"/>
    </source>
</evidence>
<dbReference type="InterPro" id="IPR008144">
    <property type="entry name" value="Guanylate_kin-like_dom"/>
</dbReference>
<evidence type="ECO:0000313" key="12">
    <source>
        <dbReference type="EMBL" id="MCU6716809.1"/>
    </source>
</evidence>
<dbReference type="InterPro" id="IPR027417">
    <property type="entry name" value="P-loop_NTPase"/>
</dbReference>
<evidence type="ECO:0000256" key="3">
    <source>
        <dbReference type="ARBA" id="ARBA00005842"/>
    </source>
</evidence>
<organism evidence="12 13">
    <name type="scientific">Roseburia amylophila</name>
    <dbReference type="NCBI Taxonomy" id="2981794"/>
    <lineage>
        <taxon>Bacteria</taxon>
        <taxon>Bacillati</taxon>
        <taxon>Bacillota</taxon>
        <taxon>Clostridia</taxon>
        <taxon>Lachnospirales</taxon>
        <taxon>Lachnospiraceae</taxon>
        <taxon>Roseburia</taxon>
    </lineage>
</organism>
<dbReference type="Gene3D" id="1.10.20.140">
    <property type="match status" value="1"/>
</dbReference>
<dbReference type="RefSeq" id="WP_262623630.1">
    <property type="nucleotide sequence ID" value="NZ_JAOQKI010000007.1"/>
</dbReference>
<dbReference type="EMBL" id="JAOQKI010000007">
    <property type="protein sequence ID" value="MCU6716809.1"/>
    <property type="molecule type" value="Genomic_DNA"/>
</dbReference>
<dbReference type="InterPro" id="IPR018022">
    <property type="entry name" value="IPT"/>
</dbReference>
<evidence type="ECO:0000313" key="13">
    <source>
        <dbReference type="Proteomes" id="UP001209666"/>
    </source>
</evidence>
<feature type="site" description="Interaction with substrate tRNA" evidence="10">
    <location>
        <position position="125"/>
    </location>
</feature>
<evidence type="ECO:0000256" key="4">
    <source>
        <dbReference type="ARBA" id="ARBA00022679"/>
    </source>
</evidence>
<gene>
    <name evidence="10 12" type="primary">miaA</name>
    <name evidence="12" type="ORF">OCV43_05880</name>
</gene>
<dbReference type="SUPFAM" id="SSF52540">
    <property type="entry name" value="P-loop containing nucleoside triphosphate hydrolases"/>
    <property type="match status" value="1"/>
</dbReference>
<reference evidence="12 13" key="1">
    <citation type="journal article" date="2021" name="ISME Commun">
        <title>Automated analysis of genomic sequences facilitates high-throughput and comprehensive description of bacteria.</title>
        <authorList>
            <person name="Hitch T.C.A."/>
        </authorList>
    </citation>
    <scope>NUCLEOTIDE SEQUENCE [LARGE SCALE GENOMIC DNA]</scope>
    <source>
        <strain evidence="12 13">Sanger_19</strain>
    </source>
</reference>
<comment type="caution">
    <text evidence="12">The sequence shown here is derived from an EMBL/GenBank/DDBJ whole genome shotgun (WGS) entry which is preliminary data.</text>
</comment>
<evidence type="ECO:0000256" key="5">
    <source>
        <dbReference type="ARBA" id="ARBA00022694"/>
    </source>
</evidence>
<keyword evidence="7 10" id="KW-0067">ATP-binding</keyword>
<dbReference type="EC" id="2.5.1.75" evidence="10"/>
<dbReference type="PANTHER" id="PTHR11088">
    <property type="entry name" value="TRNA DIMETHYLALLYLTRANSFERASE"/>
    <property type="match status" value="1"/>
</dbReference>
<feature type="region of interest" description="Interaction with substrate tRNA" evidence="10">
    <location>
        <begin position="36"/>
        <end position="39"/>
    </location>
</feature>
<comment type="function">
    <text evidence="2 10">Catalyzes the transfer of a dimethylallyl group onto the adenine at position 37 in tRNAs that read codons beginning with uridine, leading to the formation of N6-(dimethylallyl)adenosine (i(6)A).</text>
</comment>
<keyword evidence="13" id="KW-1185">Reference proteome</keyword>
<keyword evidence="4 10" id="KW-0808">Transferase</keyword>
<evidence type="ECO:0000256" key="8">
    <source>
        <dbReference type="ARBA" id="ARBA00022842"/>
    </source>
</evidence>
<evidence type="ECO:0000259" key="11">
    <source>
        <dbReference type="PROSITE" id="PS50052"/>
    </source>
</evidence>
<dbReference type="GO" id="GO:0052381">
    <property type="term" value="F:tRNA dimethylallyltransferase activity"/>
    <property type="evidence" value="ECO:0007669"/>
    <property type="project" value="UniProtKB-EC"/>
</dbReference>
<comment type="cofactor">
    <cofactor evidence="1 10">
        <name>Mg(2+)</name>
        <dbReference type="ChEBI" id="CHEBI:18420"/>
    </cofactor>
</comment>
<evidence type="ECO:0000256" key="1">
    <source>
        <dbReference type="ARBA" id="ARBA00001946"/>
    </source>
</evidence>
<evidence type="ECO:0000256" key="9">
    <source>
        <dbReference type="ARBA" id="ARBA00049563"/>
    </source>
</evidence>
<dbReference type="PANTHER" id="PTHR11088:SF60">
    <property type="entry name" value="TRNA DIMETHYLALLYLTRANSFERASE"/>
    <property type="match status" value="1"/>
</dbReference>
<evidence type="ECO:0000256" key="6">
    <source>
        <dbReference type="ARBA" id="ARBA00022741"/>
    </source>
</evidence>
<dbReference type="NCBIfam" id="TIGR00174">
    <property type="entry name" value="miaA"/>
    <property type="match status" value="1"/>
</dbReference>
<keyword evidence="8 10" id="KW-0460">Magnesium</keyword>
<feature type="site" description="Interaction with substrate tRNA" evidence="10">
    <location>
        <position position="102"/>
    </location>
</feature>
<comment type="catalytic activity">
    <reaction evidence="9 10">
        <text>adenosine(37) in tRNA + dimethylallyl diphosphate = N(6)-dimethylallyladenosine(37) in tRNA + diphosphate</text>
        <dbReference type="Rhea" id="RHEA:26482"/>
        <dbReference type="Rhea" id="RHEA-COMP:10162"/>
        <dbReference type="Rhea" id="RHEA-COMP:10375"/>
        <dbReference type="ChEBI" id="CHEBI:33019"/>
        <dbReference type="ChEBI" id="CHEBI:57623"/>
        <dbReference type="ChEBI" id="CHEBI:74411"/>
        <dbReference type="ChEBI" id="CHEBI:74415"/>
        <dbReference type="EC" id="2.5.1.75"/>
    </reaction>
</comment>
<protein>
    <recommendedName>
        <fullName evidence="10">tRNA dimethylallyltransferase</fullName>
        <ecNumber evidence="10">2.5.1.75</ecNumber>
    </recommendedName>
    <alternativeName>
        <fullName evidence="10">Dimethylallyl diphosphate:tRNA dimethylallyltransferase</fullName>
        <shortName evidence="10">DMAPP:tRNA dimethylallyltransferase</shortName>
        <shortName evidence="10">DMATase</shortName>
    </alternativeName>
    <alternativeName>
        <fullName evidence="10">Isopentenyl-diphosphate:tRNA isopentenyltransferase</fullName>
        <shortName evidence="10">IPP transferase</shortName>
        <shortName evidence="10">IPPT</shortName>
        <shortName evidence="10">IPTase</shortName>
    </alternativeName>
</protein>
<comment type="similarity">
    <text evidence="3 10">Belongs to the IPP transferase family.</text>
</comment>
<comment type="caution">
    <text evidence="10">Lacks conserved residue(s) required for the propagation of feature annotation.</text>
</comment>
<accession>A0ABT2SCM5</accession>
<feature type="binding site" evidence="10">
    <location>
        <begin position="11"/>
        <end position="18"/>
    </location>
    <ligand>
        <name>ATP</name>
        <dbReference type="ChEBI" id="CHEBI:30616"/>
    </ligand>
</feature>
<dbReference type="PROSITE" id="PS50052">
    <property type="entry name" value="GUANYLATE_KINASE_2"/>
    <property type="match status" value="1"/>
</dbReference>
<dbReference type="InterPro" id="IPR039657">
    <property type="entry name" value="Dimethylallyltransferase"/>
</dbReference>
<evidence type="ECO:0000256" key="2">
    <source>
        <dbReference type="ARBA" id="ARBA00003213"/>
    </source>
</evidence>
<sequence>MMKKPIVVLTGPTAVGKTELSIQLAKVIGGEIISADSMQVYKHMDVGSAKITPEEMDGVRHYLVDELEPFDEFHVVKFQEYAKKYLNEIYAHGKIPIIAGGTGFYIQALLNDIDFTEQESDSAYRKELEALAEEHGNQYLHDRLKEVDPESAEAIHPNNRKRVIRALEFYQETGRKISEHNAKEQMRTSPYNFAYFVLNDERSHLYKRIDARVDKMIEDGLEAEVCRLKEMGCTKDMVAMQGIGYKEMLSYLDGGYSLEEAVYIIKRETRHFAKRQITWFKRERDVIWLNKNEFDYKNEAILAYMIKILKEKAIIS</sequence>
<proteinExistence type="inferred from homology"/>
<feature type="binding site" evidence="10">
    <location>
        <begin position="13"/>
        <end position="18"/>
    </location>
    <ligand>
        <name>substrate</name>
    </ligand>
</feature>
<dbReference type="Pfam" id="PF01715">
    <property type="entry name" value="IPPT"/>
    <property type="match status" value="1"/>
</dbReference>
<evidence type="ECO:0000256" key="10">
    <source>
        <dbReference type="HAMAP-Rule" id="MF_00185"/>
    </source>
</evidence>
<dbReference type="Gene3D" id="3.40.50.300">
    <property type="entry name" value="P-loop containing nucleotide triphosphate hydrolases"/>
    <property type="match status" value="1"/>
</dbReference>
<name>A0ABT2SCM5_9FIRM</name>
<comment type="subunit">
    <text evidence="10">Monomer.</text>
</comment>
<feature type="domain" description="Guanylate kinase-like" evidence="11">
    <location>
        <begin position="4"/>
        <end position="214"/>
    </location>
</feature>
<dbReference type="Proteomes" id="UP001209666">
    <property type="component" value="Unassembled WGS sequence"/>
</dbReference>
<keyword evidence="6 10" id="KW-0547">Nucleotide-binding</keyword>
<dbReference type="HAMAP" id="MF_00185">
    <property type="entry name" value="IPP_trans"/>
    <property type="match status" value="1"/>
</dbReference>
<keyword evidence="5 10" id="KW-0819">tRNA processing</keyword>